<evidence type="ECO:0000256" key="1">
    <source>
        <dbReference type="SAM" id="Coils"/>
    </source>
</evidence>
<evidence type="ECO:0000313" key="2">
    <source>
        <dbReference type="EMBL" id="SEM66033.1"/>
    </source>
</evidence>
<protein>
    <recommendedName>
        <fullName evidence="4">Chromosome partitioning protein, ParB family</fullName>
    </recommendedName>
</protein>
<dbReference type="Proteomes" id="UP000183015">
    <property type="component" value="Unassembled WGS sequence"/>
</dbReference>
<gene>
    <name evidence="2" type="ORF">SAMN05414137_14131</name>
</gene>
<keyword evidence="3" id="KW-1185">Reference proteome</keyword>
<dbReference type="EMBL" id="FOAZ01000041">
    <property type="protein sequence ID" value="SEM66033.1"/>
    <property type="molecule type" value="Genomic_DNA"/>
</dbReference>
<accession>A0A1H8A645</accession>
<keyword evidence="1" id="KW-0175">Coiled coil</keyword>
<dbReference type="AlphaFoldDB" id="A0A1H8A645"/>
<feature type="coiled-coil region" evidence="1">
    <location>
        <begin position="120"/>
        <end position="147"/>
    </location>
</feature>
<organism evidence="2 3">
    <name type="scientific">Streptacidiphilus jiangxiensis</name>
    <dbReference type="NCBI Taxonomy" id="235985"/>
    <lineage>
        <taxon>Bacteria</taxon>
        <taxon>Bacillati</taxon>
        <taxon>Actinomycetota</taxon>
        <taxon>Actinomycetes</taxon>
        <taxon>Kitasatosporales</taxon>
        <taxon>Streptomycetaceae</taxon>
        <taxon>Streptacidiphilus</taxon>
    </lineage>
</organism>
<dbReference type="eggNOG" id="COG1475">
    <property type="taxonomic scope" value="Bacteria"/>
</dbReference>
<proteinExistence type="predicted"/>
<sequence length="242" mass="26231">MFQPIVVDSDGLLLDGRARMKACRELGFEPEQVIFEGEDPGGYALTVNLRRRGLTKGQTAMIAAKACSSNEHALRSLDELTARSLSEQAGVSLGGIGQANMVLRFAADLVDSVISGAIGLNEAYKEAKKRKNQASSAEAQLERLRKDDPALANRVVEGELTLAGAVAERAARLEDEARQRQASTQLLCQTVTPLSKTAATDAFHQYDPALAPPEQAVTRERIAQAISALREMDQVWQERGLE</sequence>
<reference evidence="3" key="1">
    <citation type="submission" date="2016-10" db="EMBL/GenBank/DDBJ databases">
        <authorList>
            <person name="Varghese N."/>
        </authorList>
    </citation>
    <scope>NUCLEOTIDE SEQUENCE [LARGE SCALE GENOMIC DNA]</scope>
    <source>
        <strain evidence="3">DSM 45096 / BCRC 16803 / CGMCC 4.1857 / CIP 109030 / JCM 12277 / KCTC 19219 / NBRC 100920 / 33214</strain>
    </source>
</reference>
<evidence type="ECO:0000313" key="3">
    <source>
        <dbReference type="Proteomes" id="UP000183015"/>
    </source>
</evidence>
<evidence type="ECO:0008006" key="4">
    <source>
        <dbReference type="Google" id="ProtNLM"/>
    </source>
</evidence>
<name>A0A1H8A645_STRJI</name>
<dbReference type="STRING" id="235985.SAMN05414137_14131"/>